<dbReference type="InterPro" id="IPR006108">
    <property type="entry name" value="3HC_DH_C"/>
</dbReference>
<keyword evidence="7" id="KW-1185">Reference proteome</keyword>
<dbReference type="Gene3D" id="1.10.1040.10">
    <property type="entry name" value="N-(1-d-carboxylethyl)-l-norvaline Dehydrogenase, domain 2"/>
    <property type="match status" value="1"/>
</dbReference>
<name>A0A5C4WQN0_9ACTN</name>
<dbReference type="PANTHER" id="PTHR48075">
    <property type="entry name" value="3-HYDROXYACYL-COA DEHYDROGENASE FAMILY PROTEIN"/>
    <property type="match status" value="1"/>
</dbReference>
<dbReference type="GO" id="GO:0016616">
    <property type="term" value="F:oxidoreductase activity, acting on the CH-OH group of donors, NAD or NADP as acceptor"/>
    <property type="evidence" value="ECO:0007669"/>
    <property type="project" value="InterPro"/>
</dbReference>
<dbReference type="InterPro" id="IPR013328">
    <property type="entry name" value="6PGD_dom2"/>
</dbReference>
<dbReference type="GO" id="GO:0006631">
    <property type="term" value="P:fatty acid metabolic process"/>
    <property type="evidence" value="ECO:0007669"/>
    <property type="project" value="InterPro"/>
</dbReference>
<dbReference type="InterPro" id="IPR008927">
    <property type="entry name" value="6-PGluconate_DH-like_C_sf"/>
</dbReference>
<gene>
    <name evidence="6" type="ORF">FHP29_00420</name>
</gene>
<protein>
    <submittedName>
        <fullName evidence="6">3-hydroxyacyl-CoA dehydrogenase family protein</fullName>
    </submittedName>
</protein>
<comment type="pathway">
    <text evidence="1">Lipid metabolism; butanoate metabolism.</text>
</comment>
<dbReference type="SUPFAM" id="SSF48179">
    <property type="entry name" value="6-phosphogluconate dehydrogenase C-terminal domain-like"/>
    <property type="match status" value="1"/>
</dbReference>
<dbReference type="InterPro" id="IPR006176">
    <property type="entry name" value="3-OHacyl-CoA_DH_NAD-bd"/>
</dbReference>
<evidence type="ECO:0000256" key="2">
    <source>
        <dbReference type="ARBA" id="ARBA00009463"/>
    </source>
</evidence>
<dbReference type="AlphaFoldDB" id="A0A5C4WQN0"/>
<feature type="domain" description="3-hydroxyacyl-CoA dehydrogenase C-terminal" evidence="4">
    <location>
        <begin position="69"/>
        <end position="165"/>
    </location>
</feature>
<keyword evidence="3" id="KW-0560">Oxidoreductase</keyword>
<comment type="caution">
    <text evidence="6">The sequence shown here is derived from an EMBL/GenBank/DDBJ whole genome shotgun (WGS) entry which is preliminary data.</text>
</comment>
<reference evidence="6 7" key="1">
    <citation type="journal article" date="2016" name="Int. J. Syst. Evol. Microbiol.">
        <title>Nocardioides albidus sp. nov., an actinobacterium isolated from garden soil.</title>
        <authorList>
            <person name="Singh H."/>
            <person name="Du J."/>
            <person name="Trinh H."/>
            <person name="Won K."/>
            <person name="Yang J.E."/>
            <person name="Yin C."/>
            <person name="Kook M."/>
            <person name="Yi T.H."/>
        </authorList>
    </citation>
    <scope>NUCLEOTIDE SEQUENCE [LARGE SCALE GENOMIC DNA]</scope>
    <source>
        <strain evidence="6 7">CCTCC AB 2015297</strain>
    </source>
</reference>
<proteinExistence type="inferred from homology"/>
<sequence>SSSYPSSQVIEQVTTPERVLNLHFFMPPRATACELMSCGRTDPAVIDTLVTELPRFGLTPFVARKESLGFIQNRIWAAIKREALMVLDEGVATPEDVDRLYKLGLGARRGPFEAMDAVGLDVVLDIEENYAAHREGLPDGPRQLLRRYIDEGRLGVKSGRGFYDY</sequence>
<dbReference type="RefSeq" id="WP_139620906.1">
    <property type="nucleotide sequence ID" value="NZ_VDMP01000009.1"/>
</dbReference>
<evidence type="ECO:0000256" key="3">
    <source>
        <dbReference type="ARBA" id="ARBA00023002"/>
    </source>
</evidence>
<dbReference type="InterPro" id="IPR036291">
    <property type="entry name" value="NAD(P)-bd_dom_sf"/>
</dbReference>
<evidence type="ECO:0000256" key="1">
    <source>
        <dbReference type="ARBA" id="ARBA00005086"/>
    </source>
</evidence>
<dbReference type="Pfam" id="PF02737">
    <property type="entry name" value="3HCDH_N"/>
    <property type="match status" value="1"/>
</dbReference>
<evidence type="ECO:0000259" key="4">
    <source>
        <dbReference type="Pfam" id="PF00725"/>
    </source>
</evidence>
<dbReference type="PANTHER" id="PTHR48075:SF3">
    <property type="entry name" value="3-HYDROXYACYL-COA DEHYDROGENASE"/>
    <property type="match status" value="1"/>
</dbReference>
<dbReference type="Gene3D" id="3.40.50.720">
    <property type="entry name" value="NAD(P)-binding Rossmann-like Domain"/>
    <property type="match status" value="1"/>
</dbReference>
<organism evidence="6 7">
    <name type="scientific">Nocardioides albidus</name>
    <dbReference type="NCBI Taxonomy" id="1517589"/>
    <lineage>
        <taxon>Bacteria</taxon>
        <taxon>Bacillati</taxon>
        <taxon>Actinomycetota</taxon>
        <taxon>Actinomycetes</taxon>
        <taxon>Propionibacteriales</taxon>
        <taxon>Nocardioidaceae</taxon>
        <taxon>Nocardioides</taxon>
    </lineage>
</organism>
<dbReference type="EMBL" id="VDMP01000009">
    <property type="protein sequence ID" value="TNM50233.1"/>
    <property type="molecule type" value="Genomic_DNA"/>
</dbReference>
<dbReference type="Pfam" id="PF00725">
    <property type="entry name" value="3HCDH"/>
    <property type="match status" value="1"/>
</dbReference>
<evidence type="ECO:0000313" key="7">
    <source>
        <dbReference type="Proteomes" id="UP000313231"/>
    </source>
</evidence>
<dbReference type="SUPFAM" id="SSF51735">
    <property type="entry name" value="NAD(P)-binding Rossmann-fold domains"/>
    <property type="match status" value="1"/>
</dbReference>
<evidence type="ECO:0000259" key="5">
    <source>
        <dbReference type="Pfam" id="PF02737"/>
    </source>
</evidence>
<dbReference type="Proteomes" id="UP000313231">
    <property type="component" value="Unassembled WGS sequence"/>
</dbReference>
<accession>A0A5C4WQN0</accession>
<feature type="domain" description="3-hydroxyacyl-CoA dehydrogenase NAD binding" evidence="5">
    <location>
        <begin position="1"/>
        <end position="65"/>
    </location>
</feature>
<dbReference type="GO" id="GO:0070403">
    <property type="term" value="F:NAD+ binding"/>
    <property type="evidence" value="ECO:0007669"/>
    <property type="project" value="InterPro"/>
</dbReference>
<feature type="non-terminal residue" evidence="6">
    <location>
        <position position="1"/>
    </location>
</feature>
<evidence type="ECO:0000313" key="6">
    <source>
        <dbReference type="EMBL" id="TNM50233.1"/>
    </source>
</evidence>
<comment type="similarity">
    <text evidence="2">Belongs to the 3-hydroxyacyl-CoA dehydrogenase family.</text>
</comment>